<dbReference type="GO" id="GO:0042147">
    <property type="term" value="P:retrograde transport, endosome to Golgi"/>
    <property type="evidence" value="ECO:0007669"/>
    <property type="project" value="UniProtKB-UniRule"/>
</dbReference>
<evidence type="ECO:0000256" key="5">
    <source>
        <dbReference type="SAM" id="Phobius"/>
    </source>
</evidence>
<keyword evidence="2" id="KW-0333">Golgi apparatus</keyword>
<feature type="transmembrane region" description="Helical" evidence="5">
    <location>
        <begin position="161"/>
        <end position="181"/>
    </location>
</feature>
<dbReference type="GO" id="GO:0007030">
    <property type="term" value="P:Golgi organization"/>
    <property type="evidence" value="ECO:0007669"/>
    <property type="project" value="UniProtKB-UniRule"/>
</dbReference>
<proteinExistence type="inferred from homology"/>
<keyword evidence="5" id="KW-0472">Membrane</keyword>
<dbReference type="AlphaFoldDB" id="A0A498IMP1"/>
<name>A0A498IMP1_MALDO</name>
<keyword evidence="2" id="KW-0445">Lipid transport</keyword>
<keyword evidence="2" id="KW-0813">Transport</keyword>
<organism evidence="6 7">
    <name type="scientific">Malus domestica</name>
    <name type="common">Apple</name>
    <name type="synonym">Pyrus malus</name>
    <dbReference type="NCBI Taxonomy" id="3750"/>
    <lineage>
        <taxon>Eukaryota</taxon>
        <taxon>Viridiplantae</taxon>
        <taxon>Streptophyta</taxon>
        <taxon>Embryophyta</taxon>
        <taxon>Tracheophyta</taxon>
        <taxon>Spermatophyta</taxon>
        <taxon>Magnoliopsida</taxon>
        <taxon>eudicotyledons</taxon>
        <taxon>Gunneridae</taxon>
        <taxon>Pentapetalae</taxon>
        <taxon>rosids</taxon>
        <taxon>fabids</taxon>
        <taxon>Rosales</taxon>
        <taxon>Rosaceae</taxon>
        <taxon>Amygdaloideae</taxon>
        <taxon>Maleae</taxon>
        <taxon>Malus</taxon>
    </lineage>
</organism>
<accession>A0A498IMP1</accession>
<feature type="region of interest" description="Disordered" evidence="4">
    <location>
        <begin position="21"/>
        <end position="41"/>
    </location>
</feature>
<evidence type="ECO:0000256" key="2">
    <source>
        <dbReference type="RuleBase" id="RU368010"/>
    </source>
</evidence>
<protein>
    <recommendedName>
        <fullName evidence="2">Vacuolar protein sorting-associated protein 51 homolog</fullName>
    </recommendedName>
</protein>
<comment type="caution">
    <text evidence="6">The sequence shown here is derived from an EMBL/GenBank/DDBJ whole genome shotgun (WGS) entry which is preliminary data.</text>
</comment>
<evidence type="ECO:0000256" key="4">
    <source>
        <dbReference type="SAM" id="MobiDB-lite"/>
    </source>
</evidence>
<gene>
    <name evidence="6" type="ORF">DVH24_027328</name>
</gene>
<comment type="similarity">
    <text evidence="1 2">Belongs to the VPS51 family.</text>
</comment>
<evidence type="ECO:0000256" key="1">
    <source>
        <dbReference type="ARBA" id="ARBA00006080"/>
    </source>
</evidence>
<dbReference type="GO" id="GO:1990745">
    <property type="term" value="C:EARP complex"/>
    <property type="evidence" value="ECO:0007669"/>
    <property type="project" value="TreeGrafter"/>
</dbReference>
<comment type="function">
    <text evidence="2">Acts as component of the GARP complex that is involved in retrograde transport from early and late endosomes to the trans-Golgi network (TGN).</text>
</comment>
<dbReference type="GO" id="GO:0048193">
    <property type="term" value="P:Golgi vesicle transport"/>
    <property type="evidence" value="ECO:0007669"/>
    <property type="project" value="TreeGrafter"/>
</dbReference>
<dbReference type="PANTHER" id="PTHR15954:SF4">
    <property type="entry name" value="VACUOLAR PROTEIN SORTING-ASSOCIATED PROTEIN 51 HOMOLOG"/>
    <property type="match status" value="1"/>
</dbReference>
<keyword evidence="5" id="KW-0812">Transmembrane</keyword>
<evidence type="ECO:0000256" key="3">
    <source>
        <dbReference type="SAM" id="Coils"/>
    </source>
</evidence>
<dbReference type="Proteomes" id="UP000290289">
    <property type="component" value="Chromosome 11"/>
</dbReference>
<comment type="subunit">
    <text evidence="2">Component of the Golgi-associated retrograde protein (GARP) complex.</text>
</comment>
<dbReference type="GO" id="GO:0007041">
    <property type="term" value="P:lysosomal transport"/>
    <property type="evidence" value="ECO:0007669"/>
    <property type="project" value="TreeGrafter"/>
</dbReference>
<evidence type="ECO:0000313" key="6">
    <source>
        <dbReference type="EMBL" id="RXH84429.1"/>
    </source>
</evidence>
<feature type="transmembrane region" description="Helical" evidence="5">
    <location>
        <begin position="188"/>
        <end position="207"/>
    </location>
</feature>
<dbReference type="GO" id="GO:0015031">
    <property type="term" value="P:protein transport"/>
    <property type="evidence" value="ECO:0007669"/>
    <property type="project" value="UniProtKB-UniRule"/>
</dbReference>
<dbReference type="PANTHER" id="PTHR15954">
    <property type="entry name" value="VACUOLAR PROTEIN SORTING-ASSOCIATED PROTEIN 51 HOMOLOG"/>
    <property type="match status" value="1"/>
</dbReference>
<keyword evidence="3" id="KW-0175">Coiled coil</keyword>
<comment type="subcellular location">
    <subcellularLocation>
        <location evidence="2">Golgi apparatus</location>
        <location evidence="2">trans-Golgi network</location>
    </subcellularLocation>
</comment>
<dbReference type="GO" id="GO:0000938">
    <property type="term" value="C:GARP complex"/>
    <property type="evidence" value="ECO:0007669"/>
    <property type="project" value="UniProtKB-UniRule"/>
</dbReference>
<dbReference type="GO" id="GO:0016020">
    <property type="term" value="C:membrane"/>
    <property type="evidence" value="ECO:0007669"/>
    <property type="project" value="TreeGrafter"/>
</dbReference>
<dbReference type="STRING" id="3750.A0A498IMP1"/>
<dbReference type="GO" id="GO:0032456">
    <property type="term" value="P:endocytic recycling"/>
    <property type="evidence" value="ECO:0007669"/>
    <property type="project" value="TreeGrafter"/>
</dbReference>
<evidence type="ECO:0000313" key="7">
    <source>
        <dbReference type="Proteomes" id="UP000290289"/>
    </source>
</evidence>
<dbReference type="InterPro" id="IPR014812">
    <property type="entry name" value="Vps51"/>
</dbReference>
<keyword evidence="2" id="KW-0653">Protein transport</keyword>
<feature type="compositionally biased region" description="Low complexity" evidence="4">
    <location>
        <begin position="21"/>
        <end position="38"/>
    </location>
</feature>
<sequence>MEVDDVPLDEKAKRMRDLLSSFYSPDPSMSSPNSNSSSKCGTLDAINSTSFDPDQYMHLLVRSPTLMSNLEALLQRHVEMAAEIKNLDTDLQIMKSNIVGMEANMEQLLEKIMSVRSRSAGVNTRLFEKREHATFFVKFRLLAIFVVASTDQTNIDRLLPFMLGITIAMFFTVLAIFIIVCQYSCPTVFLLIPLAWLKVWYRGYFLASSRELT</sequence>
<keyword evidence="7" id="KW-1185">Reference proteome</keyword>
<reference evidence="6 7" key="1">
    <citation type="submission" date="2018-10" db="EMBL/GenBank/DDBJ databases">
        <title>A high-quality apple genome assembly.</title>
        <authorList>
            <person name="Hu J."/>
        </authorList>
    </citation>
    <scope>NUCLEOTIDE SEQUENCE [LARGE SCALE GENOMIC DNA]</scope>
    <source>
        <strain evidence="7">cv. HFTH1</strain>
        <tissue evidence="6">Young leaf</tissue>
    </source>
</reference>
<keyword evidence="5" id="KW-1133">Transmembrane helix</keyword>
<dbReference type="GO" id="GO:0006869">
    <property type="term" value="P:lipid transport"/>
    <property type="evidence" value="ECO:0007669"/>
    <property type="project" value="UniProtKB-UniRule"/>
</dbReference>
<dbReference type="GO" id="GO:0005829">
    <property type="term" value="C:cytosol"/>
    <property type="evidence" value="ECO:0007669"/>
    <property type="project" value="GOC"/>
</dbReference>
<feature type="coiled-coil region" evidence="3">
    <location>
        <begin position="67"/>
        <end position="118"/>
    </location>
</feature>
<dbReference type="EMBL" id="RDQH01000337">
    <property type="protein sequence ID" value="RXH84429.1"/>
    <property type="molecule type" value="Genomic_DNA"/>
</dbReference>